<evidence type="ECO:0000313" key="2">
    <source>
        <dbReference type="EMBL" id="KKK79523.1"/>
    </source>
</evidence>
<evidence type="ECO:0000256" key="1">
    <source>
        <dbReference type="SAM" id="MobiDB-lite"/>
    </source>
</evidence>
<dbReference type="EMBL" id="LAZR01053987">
    <property type="protein sequence ID" value="KKK79523.1"/>
    <property type="molecule type" value="Genomic_DNA"/>
</dbReference>
<comment type="caution">
    <text evidence="2">The sequence shown here is derived from an EMBL/GenBank/DDBJ whole genome shotgun (WGS) entry which is preliminary data.</text>
</comment>
<gene>
    <name evidence="2" type="ORF">LCGC14_2832620</name>
</gene>
<proteinExistence type="predicted"/>
<name>A0A0F8YDP3_9ZZZZ</name>
<organism evidence="2">
    <name type="scientific">marine sediment metagenome</name>
    <dbReference type="NCBI Taxonomy" id="412755"/>
    <lineage>
        <taxon>unclassified sequences</taxon>
        <taxon>metagenomes</taxon>
        <taxon>ecological metagenomes</taxon>
    </lineage>
</organism>
<sequence length="53" mass="5863">SDHGPDFYGLARNTRRQTLTRGEAWTPPAHVGSGADAVTVFDPGFALHWRITR</sequence>
<protein>
    <submittedName>
        <fullName evidence="2">Uncharacterized protein</fullName>
    </submittedName>
</protein>
<accession>A0A0F8YDP3</accession>
<feature type="region of interest" description="Disordered" evidence="1">
    <location>
        <begin position="1"/>
        <end position="27"/>
    </location>
</feature>
<reference evidence="2" key="1">
    <citation type="journal article" date="2015" name="Nature">
        <title>Complex archaea that bridge the gap between prokaryotes and eukaryotes.</title>
        <authorList>
            <person name="Spang A."/>
            <person name="Saw J.H."/>
            <person name="Jorgensen S.L."/>
            <person name="Zaremba-Niedzwiedzka K."/>
            <person name="Martijn J."/>
            <person name="Lind A.E."/>
            <person name="van Eijk R."/>
            <person name="Schleper C."/>
            <person name="Guy L."/>
            <person name="Ettema T.J."/>
        </authorList>
    </citation>
    <scope>NUCLEOTIDE SEQUENCE</scope>
</reference>
<feature type="non-terminal residue" evidence="2">
    <location>
        <position position="1"/>
    </location>
</feature>
<dbReference type="AlphaFoldDB" id="A0A0F8YDP3"/>